<dbReference type="AlphaFoldDB" id="A0A7R6PLC7"/>
<dbReference type="Pfam" id="PF05580">
    <property type="entry name" value="Peptidase_S55"/>
    <property type="match status" value="1"/>
</dbReference>
<dbReference type="RefSeq" id="WP_201328033.1">
    <property type="nucleotide sequence ID" value="NZ_AP017470.1"/>
</dbReference>
<dbReference type="InterPro" id="IPR009003">
    <property type="entry name" value="Peptidase_S1_PA"/>
</dbReference>
<keyword evidence="3" id="KW-1185">Reference proteome</keyword>
<dbReference type="SUPFAM" id="SSF50494">
    <property type="entry name" value="Trypsin-like serine proteases"/>
    <property type="match status" value="1"/>
</dbReference>
<protein>
    <recommendedName>
        <fullName evidence="1">Peptidase S55 domain-containing protein</fullName>
    </recommendedName>
</protein>
<dbReference type="PROSITE" id="PS51494">
    <property type="entry name" value="SPOIVB"/>
    <property type="match status" value="1"/>
</dbReference>
<proteinExistence type="predicted"/>
<dbReference type="EMBL" id="AP017470">
    <property type="protein sequence ID" value="BBB31703.1"/>
    <property type="molecule type" value="Genomic_DNA"/>
</dbReference>
<accession>A0A7R6PLC7</accession>
<dbReference type="Proteomes" id="UP000595564">
    <property type="component" value="Chromosome"/>
</dbReference>
<dbReference type="KEGG" id="thyd:TTHT_0050"/>
<organism evidence="2 3">
    <name type="scientific">Thermotomaculum hydrothermale</name>
    <dbReference type="NCBI Taxonomy" id="981385"/>
    <lineage>
        <taxon>Bacteria</taxon>
        <taxon>Pseudomonadati</taxon>
        <taxon>Acidobacteriota</taxon>
        <taxon>Holophagae</taxon>
        <taxon>Thermotomaculales</taxon>
        <taxon>Thermotomaculaceae</taxon>
        <taxon>Thermotomaculum</taxon>
    </lineage>
</organism>
<gene>
    <name evidence="2" type="ORF">TTHT_0050</name>
</gene>
<feature type="domain" description="Peptidase S55" evidence="1">
    <location>
        <begin position="1"/>
        <end position="134"/>
    </location>
</feature>
<evidence type="ECO:0000313" key="2">
    <source>
        <dbReference type="EMBL" id="BBB31703.1"/>
    </source>
</evidence>
<evidence type="ECO:0000313" key="3">
    <source>
        <dbReference type="Proteomes" id="UP000595564"/>
    </source>
</evidence>
<evidence type="ECO:0000259" key="1">
    <source>
        <dbReference type="PROSITE" id="PS51494"/>
    </source>
</evidence>
<sequence length="560" mass="62275">MKKVIVFFMILASISVFSQDFIYSRQLKPGMKGYGLTVFQGDKIEKFKVDILGVLKNMVPGENRVLIRCEGDFVNKAGIIAGMSGSPVFIDGKLAGAVSFGWEFGKEPIGGLTPIEDMLDVINTYSSGEVQEIMFDKKPNIEDIINPKPENFMPERLKKFFANNDFVATGFESLPFASSGTGGIDYSYEKKPEEGGPIAVALTRGDLNLYAIGTITYVKNNYILAFGHPMFGLGHVSIPIHSAKILAIYPSYKSSNKIGIIGKEIGTLVEDRSAAILGIKGKKAYMIPINVKLNLKNKTKEYSIEVAEEPLLTPFLVNLVFSSVLQNATKNVGFSTFNLRGKIKVEGYPDIILNSLITGANYQTTVYQIASLVSAVIQNPYVKARIEGISVDLNFVEDIRFAQIMKVKSSTTKVKRGKSVHLQVYLKPFQKDLMIKNVIIKVPKTVKPGKYYIELGDGFTIMKRQSKVLARRIETLDGFIRLVNRFLRNNKVYVSLAGNTNAVFMGESVQPDLPGSIVDTIKTQSTYIPKTNKWKQYYSVDILTLPYVVKGYFLIPIEIE</sequence>
<name>A0A7R6PLC7_9BACT</name>
<dbReference type="InterPro" id="IPR008763">
    <property type="entry name" value="Peptidase_S55"/>
</dbReference>
<reference evidence="2 3" key="1">
    <citation type="journal article" date="2012" name="Extremophiles">
        <title>Thermotomaculum hydrothermale gen. nov., sp. nov., a novel heterotrophic thermophile within the phylum Acidobacteria from a deep-sea hydrothermal vent chimney in the Southern Okinawa Trough.</title>
        <authorList>
            <person name="Izumi H."/>
            <person name="Nunoura T."/>
            <person name="Miyazaki M."/>
            <person name="Mino S."/>
            <person name="Toki T."/>
            <person name="Takai K."/>
            <person name="Sako Y."/>
            <person name="Sawabe T."/>
            <person name="Nakagawa S."/>
        </authorList>
    </citation>
    <scope>NUCLEOTIDE SEQUENCE [LARGE SCALE GENOMIC DNA]</scope>
    <source>
        <strain evidence="2 3">AC55</strain>
    </source>
</reference>